<name>A0A1F6CMK1_9BACT</name>
<dbReference type="Gene3D" id="1.20.1260.10">
    <property type="match status" value="1"/>
</dbReference>
<dbReference type="PANTHER" id="PTHR36933">
    <property type="entry name" value="SLL0788 PROTEIN"/>
    <property type="match status" value="1"/>
</dbReference>
<dbReference type="PANTHER" id="PTHR36933:SF1">
    <property type="entry name" value="SLL0788 PROTEIN"/>
    <property type="match status" value="1"/>
</dbReference>
<accession>A0A1F6CMK1</accession>
<reference evidence="2 3" key="1">
    <citation type="journal article" date="2016" name="Nat. Commun.">
        <title>Thousands of microbial genomes shed light on interconnected biogeochemical processes in an aquifer system.</title>
        <authorList>
            <person name="Anantharaman K."/>
            <person name="Brown C.T."/>
            <person name="Hug L.A."/>
            <person name="Sharon I."/>
            <person name="Castelle C.J."/>
            <person name="Probst A.J."/>
            <person name="Thomas B.C."/>
            <person name="Singh A."/>
            <person name="Wilkins M.J."/>
            <person name="Karaoz U."/>
            <person name="Brodie E.L."/>
            <person name="Williams K.H."/>
            <person name="Hubbard S.S."/>
            <person name="Banfield J.F."/>
        </authorList>
    </citation>
    <scope>NUCLEOTIDE SEQUENCE [LARGE SCALE GENOMIC DNA]</scope>
</reference>
<dbReference type="InterPro" id="IPR005183">
    <property type="entry name" value="DUF305_CopM-like"/>
</dbReference>
<evidence type="ECO:0000259" key="1">
    <source>
        <dbReference type="Pfam" id="PF03713"/>
    </source>
</evidence>
<evidence type="ECO:0000313" key="3">
    <source>
        <dbReference type="Proteomes" id="UP000176445"/>
    </source>
</evidence>
<protein>
    <recommendedName>
        <fullName evidence="1">DUF305 domain-containing protein</fullName>
    </recommendedName>
</protein>
<proteinExistence type="predicted"/>
<gene>
    <name evidence="2" type="ORF">A2704_05430</name>
</gene>
<feature type="domain" description="DUF305" evidence="1">
    <location>
        <begin position="47"/>
        <end position="188"/>
    </location>
</feature>
<dbReference type="Pfam" id="PF03713">
    <property type="entry name" value="DUF305"/>
    <property type="match status" value="1"/>
</dbReference>
<dbReference type="AlphaFoldDB" id="A0A1F6CMK1"/>
<dbReference type="InterPro" id="IPR012347">
    <property type="entry name" value="Ferritin-like"/>
</dbReference>
<dbReference type="EMBL" id="MFKW01000052">
    <property type="protein sequence ID" value="OGG50355.1"/>
    <property type="molecule type" value="Genomic_DNA"/>
</dbReference>
<evidence type="ECO:0000313" key="2">
    <source>
        <dbReference type="EMBL" id="OGG50355.1"/>
    </source>
</evidence>
<organism evidence="2 3">
    <name type="scientific">Candidatus Kaiserbacteria bacterium RIFCSPHIGHO2_01_FULL_54_36b</name>
    <dbReference type="NCBI Taxonomy" id="1798483"/>
    <lineage>
        <taxon>Bacteria</taxon>
        <taxon>Candidatus Kaiseribacteriota</taxon>
    </lineage>
</organism>
<comment type="caution">
    <text evidence="2">The sequence shown here is derived from an EMBL/GenBank/DDBJ whole genome shotgun (WGS) entry which is preliminary data.</text>
</comment>
<sequence>MQKNTIIIGLLLLVVGLGVGYTLGGDRTSIVGNHMMPDGSMMGQNIDQHFIVQMIPHHEGAIEMARVALERSKRPEILSLANGIIESQQKEIDDMRGWYQSWYGSTPPAGGMGMMHMGSMEGDIDVLKTISASDFDRAFMEQMIPHHEMAIMMVQMLAAGTERAEMKQLAENIRTSQSREIDMMRSWLATWYAR</sequence>
<dbReference type="Proteomes" id="UP000176445">
    <property type="component" value="Unassembled WGS sequence"/>
</dbReference>